<dbReference type="OrthoDB" id="9781752at2"/>
<dbReference type="EMBL" id="CP000885">
    <property type="protein sequence ID" value="ABX41963.1"/>
    <property type="molecule type" value="Genomic_DNA"/>
</dbReference>
<dbReference type="Gene3D" id="3.40.50.300">
    <property type="entry name" value="P-loop containing nucleotide triphosphate hydrolases"/>
    <property type="match status" value="2"/>
</dbReference>
<name>A9KQQ0_LACP7</name>
<dbReference type="SUPFAM" id="SSF52540">
    <property type="entry name" value="P-loop containing nucleoside triphosphate hydrolases"/>
    <property type="match status" value="3"/>
</dbReference>
<dbReference type="KEGG" id="cpy:Cphy_1589"/>
<evidence type="ECO:0000313" key="2">
    <source>
        <dbReference type="Proteomes" id="UP000000370"/>
    </source>
</evidence>
<dbReference type="HOGENOM" id="CLU_063820_0_0_9"/>
<evidence type="ECO:0000313" key="1">
    <source>
        <dbReference type="EMBL" id="ABX41963.1"/>
    </source>
</evidence>
<reference evidence="2" key="1">
    <citation type="submission" date="2007-11" db="EMBL/GenBank/DDBJ databases">
        <title>Complete genome sequence of Clostridium phytofermentans ISDg.</title>
        <authorList>
            <person name="Leschine S.B."/>
            <person name="Warnick T.A."/>
            <person name="Blanchard J.L."/>
            <person name="Schnell D.J."/>
            <person name="Petit E.L."/>
            <person name="LaTouf W.G."/>
            <person name="Copeland A."/>
            <person name="Lucas S."/>
            <person name="Lapidus A."/>
            <person name="Barry K."/>
            <person name="Glavina del Rio T."/>
            <person name="Dalin E."/>
            <person name="Tice H."/>
            <person name="Pitluck S."/>
            <person name="Kiss H."/>
            <person name="Brettin T."/>
            <person name="Bruce D."/>
            <person name="Detter J.C."/>
            <person name="Han C."/>
            <person name="Kuske C."/>
            <person name="Schmutz J."/>
            <person name="Larimer F."/>
            <person name="Land M."/>
            <person name="Hauser L."/>
            <person name="Kyrpides N."/>
            <person name="Kim E.A."/>
            <person name="Richardson P."/>
        </authorList>
    </citation>
    <scope>NUCLEOTIDE SEQUENCE [LARGE SCALE GENOMIC DNA]</scope>
    <source>
        <strain evidence="2">ATCC 700394 / DSM 18823 / ISDg</strain>
    </source>
</reference>
<evidence type="ECO:0008006" key="3">
    <source>
        <dbReference type="Google" id="ProtNLM"/>
    </source>
</evidence>
<sequence>MIGKLKHYFACGNTARGFQNFFESNLADLKKVYILKGGPGTGKSTLMKRIGTQYLKEGYDIEYIHCSSDPDSLDGMIVRSLSFGIVDGTAPHVIEPTVPGAVEEYVNLGVAWDTQLLKRATRNIKDIKEQITECYNNAYERFHKALEIHDEWEKIYIQNMDFGKAEEMGDYLLEQIFSSVESKEKGKIYHRFLGGSTPYGAMDYVENLTEGLNTRYFIKGRPGSGKSTMLKKLLKKAEELGLTTEVYHCGFDPDSLDMLIFPELSLCIFDSTAPHEYFPADDHDIIIDMYEDCIKPETDENNAEALEDIKKRYKAMIDEGIYYLAKAKALHDELEQYYVRATDYEVVDAIVGDLIENIEDHIEEENNK</sequence>
<keyword evidence="2" id="KW-1185">Reference proteome</keyword>
<accession>A9KQQ0</accession>
<dbReference type="AlphaFoldDB" id="A9KQQ0"/>
<protein>
    <recommendedName>
        <fullName evidence="3">ATPase</fullName>
    </recommendedName>
</protein>
<dbReference type="eggNOG" id="COG0552">
    <property type="taxonomic scope" value="Bacteria"/>
</dbReference>
<organism evidence="1 2">
    <name type="scientific">Lachnoclostridium phytofermentans (strain ATCC 700394 / DSM 18823 / ISDg)</name>
    <name type="common">Clostridium phytofermentans</name>
    <dbReference type="NCBI Taxonomy" id="357809"/>
    <lineage>
        <taxon>Bacteria</taxon>
        <taxon>Bacillati</taxon>
        <taxon>Bacillota</taxon>
        <taxon>Clostridia</taxon>
        <taxon>Lachnospirales</taxon>
        <taxon>Lachnospiraceae</taxon>
    </lineage>
</organism>
<dbReference type="STRING" id="357809.Cphy_1589"/>
<proteinExistence type="predicted"/>
<gene>
    <name evidence="1" type="ordered locus">Cphy_1589</name>
</gene>
<dbReference type="RefSeq" id="WP_012199617.1">
    <property type="nucleotide sequence ID" value="NC_010001.1"/>
</dbReference>
<dbReference type="InterPro" id="IPR027417">
    <property type="entry name" value="P-loop_NTPase"/>
</dbReference>
<dbReference type="Proteomes" id="UP000000370">
    <property type="component" value="Chromosome"/>
</dbReference>